<evidence type="ECO:0000313" key="1">
    <source>
        <dbReference type="EMBL" id="KGD63380.1"/>
    </source>
</evidence>
<dbReference type="STRING" id="1177154.Y5S_03366"/>
<evidence type="ECO:0000313" key="2">
    <source>
        <dbReference type="Proteomes" id="UP000029444"/>
    </source>
</evidence>
<keyword evidence="2" id="KW-1185">Reference proteome</keyword>
<dbReference type="AlphaFoldDB" id="A0A095ULI4"/>
<protein>
    <recommendedName>
        <fullName evidence="3">Diaminopimelate decarboxylase</fullName>
    </recommendedName>
</protein>
<dbReference type="InterPro" id="IPR009241">
    <property type="entry name" value="HigB-like"/>
</dbReference>
<reference evidence="1 2" key="1">
    <citation type="submission" date="2012-09" db="EMBL/GenBank/DDBJ databases">
        <title>Genome Sequence of alkane-degrading Bacterium Alcanivorax sp. 19-m-6.</title>
        <authorList>
            <person name="Lai Q."/>
            <person name="Shao Z."/>
        </authorList>
    </citation>
    <scope>NUCLEOTIDE SEQUENCE [LARGE SCALE GENOMIC DNA]</scope>
    <source>
        <strain evidence="1 2">19-m-6</strain>
    </source>
</reference>
<accession>A0A095ULI4</accession>
<organism evidence="1 2">
    <name type="scientific">Alcanivorax nanhaiticus</name>
    <dbReference type="NCBI Taxonomy" id="1177154"/>
    <lineage>
        <taxon>Bacteria</taxon>
        <taxon>Pseudomonadati</taxon>
        <taxon>Pseudomonadota</taxon>
        <taxon>Gammaproteobacteria</taxon>
        <taxon>Oceanospirillales</taxon>
        <taxon>Alcanivoracaceae</taxon>
        <taxon>Alcanivorax</taxon>
    </lineage>
</organism>
<sequence>MWEIRTTDTFDEWLDALDDTDRENVIAAMIVLRQKGPLLSRPYADTVKGSAHKNMKELRVQSKGNPIRAFFAFDPNRAAILLCAGEKTGKEKRFYEEMIPVADREFSAHLDTLHER</sequence>
<dbReference type="OrthoDB" id="330810at2"/>
<comment type="caution">
    <text evidence="1">The sequence shown here is derived from an EMBL/GenBank/DDBJ whole genome shotgun (WGS) entry which is preliminary data.</text>
</comment>
<name>A0A095ULI4_9GAMM</name>
<proteinExistence type="predicted"/>
<dbReference type="RefSeq" id="WP_035234710.1">
    <property type="nucleotide sequence ID" value="NZ_ARXV01000018.1"/>
</dbReference>
<dbReference type="Proteomes" id="UP000029444">
    <property type="component" value="Unassembled WGS sequence"/>
</dbReference>
<dbReference type="EMBL" id="ARXV01000018">
    <property type="protein sequence ID" value="KGD63380.1"/>
    <property type="molecule type" value="Genomic_DNA"/>
</dbReference>
<gene>
    <name evidence="1" type="ORF">Y5S_03366</name>
</gene>
<dbReference type="eggNOG" id="COG4683">
    <property type="taxonomic scope" value="Bacteria"/>
</dbReference>
<dbReference type="PATRIC" id="fig|1177154.3.peg.3389"/>
<dbReference type="Pfam" id="PF05973">
    <property type="entry name" value="Gp49"/>
    <property type="match status" value="1"/>
</dbReference>
<evidence type="ECO:0008006" key="3">
    <source>
        <dbReference type="Google" id="ProtNLM"/>
    </source>
</evidence>